<dbReference type="Pfam" id="PF07992">
    <property type="entry name" value="Pyr_redox_2"/>
    <property type="match status" value="1"/>
</dbReference>
<dbReference type="InterPro" id="IPR051691">
    <property type="entry name" value="Metab_Enz_Cyan_OpOx_G3PDH"/>
</dbReference>
<dbReference type="Gene3D" id="3.50.50.60">
    <property type="entry name" value="FAD/NAD(P)-binding domain"/>
    <property type="match status" value="2"/>
</dbReference>
<dbReference type="RefSeq" id="WP_301210811.1">
    <property type="nucleotide sequence ID" value="NZ_JAROCF010000001.1"/>
</dbReference>
<dbReference type="Pfam" id="PF17806">
    <property type="entry name" value="SO_alpha_A3"/>
    <property type="match status" value="1"/>
</dbReference>
<accession>A0ABT8KE56</accession>
<organism evidence="4 5">
    <name type="scientific">Leifsonia williamsii</name>
    <dbReference type="NCBI Taxonomy" id="3035919"/>
    <lineage>
        <taxon>Bacteria</taxon>
        <taxon>Bacillati</taxon>
        <taxon>Actinomycetota</taxon>
        <taxon>Actinomycetes</taxon>
        <taxon>Micrococcales</taxon>
        <taxon>Microbacteriaceae</taxon>
        <taxon>Leifsonia</taxon>
    </lineage>
</organism>
<dbReference type="EMBL" id="JAROCF010000001">
    <property type="protein sequence ID" value="MDN4614594.1"/>
    <property type="molecule type" value="Genomic_DNA"/>
</dbReference>
<dbReference type="InterPro" id="IPR041117">
    <property type="entry name" value="SoxA_A3"/>
</dbReference>
<dbReference type="InterPro" id="IPR036188">
    <property type="entry name" value="FAD/NAD-bd_sf"/>
</dbReference>
<dbReference type="InterPro" id="IPR023753">
    <property type="entry name" value="FAD/NAD-binding_dom"/>
</dbReference>
<evidence type="ECO:0000256" key="1">
    <source>
        <dbReference type="ARBA" id="ARBA00023002"/>
    </source>
</evidence>
<evidence type="ECO:0000259" key="2">
    <source>
        <dbReference type="Pfam" id="PF07992"/>
    </source>
</evidence>
<gene>
    <name evidence="4" type="ORF">P5G50_09025</name>
</gene>
<protein>
    <submittedName>
        <fullName evidence="4">NAD(P)/FAD-dependent oxidoreductase</fullName>
    </submittedName>
</protein>
<dbReference type="SUPFAM" id="SSF51905">
    <property type="entry name" value="FAD/NAD(P)-binding domain"/>
    <property type="match status" value="1"/>
</dbReference>
<dbReference type="Proteomes" id="UP001174208">
    <property type="component" value="Unassembled WGS sequence"/>
</dbReference>
<keyword evidence="1" id="KW-0560">Oxidoreductase</keyword>
<dbReference type="PIRSF" id="PIRSF037495">
    <property type="entry name" value="Opine_OX_OoxA/HcnB"/>
    <property type="match status" value="1"/>
</dbReference>
<keyword evidence="5" id="KW-1185">Reference proteome</keyword>
<dbReference type="PANTHER" id="PTHR42949:SF3">
    <property type="entry name" value="ANAEROBIC GLYCEROL-3-PHOSPHATE DEHYDROGENASE SUBUNIT B"/>
    <property type="match status" value="1"/>
</dbReference>
<dbReference type="PRINTS" id="PR00469">
    <property type="entry name" value="PNDRDTASEII"/>
</dbReference>
<proteinExistence type="predicted"/>
<dbReference type="InterPro" id="IPR041854">
    <property type="entry name" value="BFD-like_2Fe2S-bd_dom_sf"/>
</dbReference>
<dbReference type="Gene3D" id="1.10.10.1100">
    <property type="entry name" value="BFD-like [2Fe-2S]-binding domain"/>
    <property type="match status" value="1"/>
</dbReference>
<dbReference type="CDD" id="cd19946">
    <property type="entry name" value="GlpA-like_Fer2_BFD-like"/>
    <property type="match status" value="1"/>
</dbReference>
<feature type="domain" description="FAD/NAD(P)-binding" evidence="2">
    <location>
        <begin position="5"/>
        <end position="320"/>
    </location>
</feature>
<dbReference type="InterPro" id="IPR017224">
    <property type="entry name" value="Opine_Oxase_asu/HCN_bsu"/>
</dbReference>
<sequence>MTTHDLVIVGAGPAGVAAALTAADQGLDVLVVDEQSRAGGQIFRRPPAAFRAEAKLPVGYPWAAELLARAEADERIAWRYGTTVFGVLRAGGGDAEQPMEVFLARGAESGSVLARRVLIATGAYDLPVALPGWTLPGVMMAGAVQGLLKAQRMRAADRVVLAGAHPLLLIVAAQLVQAGAAVSEVALARSLPSPLEALRALPAIPGHLRLLLSLAGCVLTLRRAGVRISLGTVPTAVEGEDRVRAVRLAKADAAWRVRGPGRRIETDQLVLGYGFQPSAELARQLGCALVWDSAAGGWVVEHDEGMATSVSGVFVAGEPTGVAGAEQSRAEGELAALAIAADLGRAVPPRAVARARRAVRRAGRFSAVVQRMFAPRREALLDLATPHTEICRCETVSRADIDGYLDANPHVSSVNSVKLACRTGMGPCQGRYCETAVAGLVAQSRGGRIEQVGRFAAHVPVKPVALAAYAALGADEPAGEETGER</sequence>
<comment type="caution">
    <text evidence="4">The sequence shown here is derived from an EMBL/GenBank/DDBJ whole genome shotgun (WGS) entry which is preliminary data.</text>
</comment>
<evidence type="ECO:0000313" key="5">
    <source>
        <dbReference type="Proteomes" id="UP001174208"/>
    </source>
</evidence>
<name>A0ABT8KE56_9MICO</name>
<dbReference type="PANTHER" id="PTHR42949">
    <property type="entry name" value="ANAEROBIC GLYCEROL-3-PHOSPHATE DEHYDROGENASE SUBUNIT B"/>
    <property type="match status" value="1"/>
</dbReference>
<evidence type="ECO:0000313" key="4">
    <source>
        <dbReference type="EMBL" id="MDN4614594.1"/>
    </source>
</evidence>
<evidence type="ECO:0000259" key="3">
    <source>
        <dbReference type="Pfam" id="PF17806"/>
    </source>
</evidence>
<reference evidence="4" key="1">
    <citation type="submission" date="2023-06" db="EMBL/GenBank/DDBJ databases">
        <title>MT1 and MT2 Draft Genomes of Novel Species.</title>
        <authorList>
            <person name="Venkateswaran K."/>
        </authorList>
    </citation>
    <scope>NUCLEOTIDE SEQUENCE</scope>
    <source>
        <strain evidence="4">F6_8S_P_1B</strain>
    </source>
</reference>
<feature type="domain" description="SoxA A3" evidence="3">
    <location>
        <begin position="411"/>
        <end position="471"/>
    </location>
</feature>
<dbReference type="PRINTS" id="PR00368">
    <property type="entry name" value="FADPNR"/>
</dbReference>